<sequence length="364" mass="40772">MSIRKKLRKEDGGKAKKEEALEDNDSFVGSFSIPADRKDWTDLVKSSKLANLSINSLKKMGSGSKTKKTQFVLYRAIWPLSLTRGDLVYFKDKFRLDSVWTVAEDLIKKFPETQNYFSLVEHPEIVSIISEADGIWPGSWMPVLRYQNRVKKNSTPKIHSPPSLRGTKRSRYTESPDDQTGEGQTGVIDENNVNAAFVLFLEAAAALVGCEAFEFTPLRFRFQSVFSACAFTALTDGVLWKKDNGEIRTIVEVKKATRADLKDSLLMQEASEMVGWLKSSKPWGHALSSTTASNKFLLAEDGHEAWICVGKPTASYIQYLEGTDADDAFLEIQRFGPFCLGSEEHMRQLCVIVVAIYVRAISLA</sequence>
<protein>
    <submittedName>
        <fullName evidence="2">Uncharacterized protein</fullName>
    </submittedName>
</protein>
<dbReference type="Proteomes" id="UP000254937">
    <property type="component" value="Unassembled WGS sequence"/>
</dbReference>
<name>A0A370PDG3_ASPPH</name>
<evidence type="ECO:0000313" key="2">
    <source>
        <dbReference type="EMBL" id="RDK40226.1"/>
    </source>
</evidence>
<keyword evidence="3" id="KW-1185">Reference proteome</keyword>
<accession>A0A370PDG3</accession>
<evidence type="ECO:0000256" key="1">
    <source>
        <dbReference type="SAM" id="MobiDB-lite"/>
    </source>
</evidence>
<organism evidence="2 3">
    <name type="scientific">Aspergillus phoenicis ATCC 13157</name>
    <dbReference type="NCBI Taxonomy" id="1353007"/>
    <lineage>
        <taxon>Eukaryota</taxon>
        <taxon>Fungi</taxon>
        <taxon>Dikarya</taxon>
        <taxon>Ascomycota</taxon>
        <taxon>Pezizomycotina</taxon>
        <taxon>Eurotiomycetes</taxon>
        <taxon>Eurotiomycetidae</taxon>
        <taxon>Eurotiales</taxon>
        <taxon>Aspergillaceae</taxon>
        <taxon>Aspergillus</taxon>
    </lineage>
</organism>
<evidence type="ECO:0000313" key="3">
    <source>
        <dbReference type="Proteomes" id="UP000254937"/>
    </source>
</evidence>
<proteinExistence type="predicted"/>
<feature type="region of interest" description="Disordered" evidence="1">
    <location>
        <begin position="153"/>
        <end position="186"/>
    </location>
</feature>
<dbReference type="EMBL" id="KZ851858">
    <property type="protein sequence ID" value="RDK40226.1"/>
    <property type="molecule type" value="Genomic_DNA"/>
</dbReference>
<gene>
    <name evidence="2" type="ORF">M752DRAFT_295414</name>
</gene>
<reference evidence="2 3" key="1">
    <citation type="submission" date="2018-07" db="EMBL/GenBank/DDBJ databases">
        <title>Section-level genome sequencing of Aspergillus section Nigri to investigate inter- and intra-species variation.</title>
        <authorList>
            <consortium name="DOE Joint Genome Institute"/>
            <person name="Vesth T.C."/>
            <person name="Nybo J.L."/>
            <person name="Theobald S."/>
            <person name="Frisvad J.C."/>
            <person name="Larsen T.O."/>
            <person name="Nielsen K.F."/>
            <person name="Hoof J.B."/>
            <person name="Brandl J."/>
            <person name="Salamov A."/>
            <person name="Riley R."/>
            <person name="Gladden J.M."/>
            <person name="Phatale P."/>
            <person name="Nielsen M.T."/>
            <person name="Lyhne E.K."/>
            <person name="Kogle M.E."/>
            <person name="Strasser K."/>
            <person name="McDonnell E."/>
            <person name="Barry K."/>
            <person name="Clum A."/>
            <person name="Chen C."/>
            <person name="Nolan M."/>
            <person name="Sandor L."/>
            <person name="Kuo A."/>
            <person name="Lipzen A."/>
            <person name="Hainaut M."/>
            <person name="Drula E."/>
            <person name="Tsang A."/>
            <person name="Magnuson J.K."/>
            <person name="Henrissat B."/>
            <person name="Wiebenga A."/>
            <person name="Simmons B.A."/>
            <person name="Makela M.R."/>
            <person name="De vries R.P."/>
            <person name="Grigoriev I.V."/>
            <person name="Mortensen U.H."/>
            <person name="Baker S.E."/>
            <person name="Andersen M.R."/>
        </authorList>
    </citation>
    <scope>NUCLEOTIDE SEQUENCE [LARGE SCALE GENOMIC DNA]</scope>
    <source>
        <strain evidence="2 3">ATCC 13157</strain>
    </source>
</reference>
<dbReference type="AlphaFoldDB" id="A0A370PDG3"/>